<reference evidence="4" key="2">
    <citation type="submission" date="2020-04" db="EMBL/GenBank/DDBJ databases">
        <authorList>
            <consortium name="NCBI Genome Project"/>
        </authorList>
    </citation>
    <scope>NUCLEOTIDE SEQUENCE</scope>
    <source>
        <strain evidence="4">CBS 304.34</strain>
    </source>
</reference>
<accession>A0A6A6YDN0</accession>
<gene>
    <name evidence="2 4" type="ORF">BDZ99DRAFT_523489</name>
</gene>
<dbReference type="EMBL" id="MU003706">
    <property type="protein sequence ID" value="KAF2806932.1"/>
    <property type="molecule type" value="Genomic_DNA"/>
</dbReference>
<keyword evidence="3" id="KW-1185">Reference proteome</keyword>
<dbReference type="OrthoDB" id="10525651at2759"/>
<evidence type="ECO:0000313" key="3">
    <source>
        <dbReference type="Proteomes" id="UP000504636"/>
    </source>
</evidence>
<proteinExistence type="predicted"/>
<feature type="compositionally biased region" description="Basic and acidic residues" evidence="1">
    <location>
        <begin position="224"/>
        <end position="254"/>
    </location>
</feature>
<dbReference type="Proteomes" id="UP000504636">
    <property type="component" value="Unplaced"/>
</dbReference>
<name>A0A6A6YDN0_9PEZI</name>
<reference evidence="4" key="3">
    <citation type="submission" date="2025-04" db="UniProtKB">
        <authorList>
            <consortium name="RefSeq"/>
        </authorList>
    </citation>
    <scope>IDENTIFICATION</scope>
    <source>
        <strain evidence="4">CBS 304.34</strain>
    </source>
</reference>
<feature type="region of interest" description="Disordered" evidence="1">
    <location>
        <begin position="212"/>
        <end position="254"/>
    </location>
</feature>
<dbReference type="AlphaFoldDB" id="A0A6A6YDN0"/>
<evidence type="ECO:0000313" key="2">
    <source>
        <dbReference type="EMBL" id="KAF2806932.1"/>
    </source>
</evidence>
<feature type="compositionally biased region" description="Basic and acidic residues" evidence="1">
    <location>
        <begin position="147"/>
        <end position="163"/>
    </location>
</feature>
<evidence type="ECO:0000256" key="1">
    <source>
        <dbReference type="SAM" id="MobiDB-lite"/>
    </source>
</evidence>
<protein>
    <submittedName>
        <fullName evidence="2 4">Uncharacterized protein</fullName>
    </submittedName>
</protein>
<evidence type="ECO:0000313" key="4">
    <source>
        <dbReference type="RefSeq" id="XP_033573896.1"/>
    </source>
</evidence>
<dbReference type="GeneID" id="54466699"/>
<organism evidence="2">
    <name type="scientific">Mytilinidion resinicola</name>
    <dbReference type="NCBI Taxonomy" id="574789"/>
    <lineage>
        <taxon>Eukaryota</taxon>
        <taxon>Fungi</taxon>
        <taxon>Dikarya</taxon>
        <taxon>Ascomycota</taxon>
        <taxon>Pezizomycotina</taxon>
        <taxon>Dothideomycetes</taxon>
        <taxon>Pleosporomycetidae</taxon>
        <taxon>Mytilinidiales</taxon>
        <taxon>Mytilinidiaceae</taxon>
        <taxon>Mytilinidion</taxon>
    </lineage>
</organism>
<sequence>MANTPPHSPPTKERPIEDASYANVYFYPIRAKTKNIHTLYRQRTNTSLEHHFQQTLPVSLPPLTKIVDPVTATLVAKGTGLSAKWGFSKSAALGLKKAGAKQVGHAVQNYGNMSVNAASQQSTAYGAGKSASESLGFFSAVASKLNSDAREPRYTSRGRDRDPLQGIPTTEQRRAARERQERQDRIETDRNREINQYYERKRARDHEAEMRGYERYQQQMAAQEARRRERRPEMGGEVRFERRVSPRIPRTSDH</sequence>
<reference evidence="2 4" key="1">
    <citation type="journal article" date="2020" name="Stud. Mycol.">
        <title>101 Dothideomycetes genomes: a test case for predicting lifestyles and emergence of pathogens.</title>
        <authorList>
            <person name="Haridas S."/>
            <person name="Albert R."/>
            <person name="Binder M."/>
            <person name="Bloem J."/>
            <person name="Labutti K."/>
            <person name="Salamov A."/>
            <person name="Andreopoulos B."/>
            <person name="Baker S."/>
            <person name="Barry K."/>
            <person name="Bills G."/>
            <person name="Bluhm B."/>
            <person name="Cannon C."/>
            <person name="Castanera R."/>
            <person name="Culley D."/>
            <person name="Daum C."/>
            <person name="Ezra D."/>
            <person name="Gonzalez J."/>
            <person name="Henrissat B."/>
            <person name="Kuo A."/>
            <person name="Liang C."/>
            <person name="Lipzen A."/>
            <person name="Lutzoni F."/>
            <person name="Magnuson J."/>
            <person name="Mondo S."/>
            <person name="Nolan M."/>
            <person name="Ohm R."/>
            <person name="Pangilinan J."/>
            <person name="Park H.-J."/>
            <person name="Ramirez L."/>
            <person name="Alfaro M."/>
            <person name="Sun H."/>
            <person name="Tritt A."/>
            <person name="Yoshinaga Y."/>
            <person name="Zwiers L.-H."/>
            <person name="Turgeon B."/>
            <person name="Goodwin S."/>
            <person name="Spatafora J."/>
            <person name="Crous P."/>
            <person name="Grigoriev I."/>
        </authorList>
    </citation>
    <scope>NUCLEOTIDE SEQUENCE</scope>
    <source>
        <strain evidence="2 4">CBS 304.34</strain>
    </source>
</reference>
<dbReference type="RefSeq" id="XP_033573896.1">
    <property type="nucleotide sequence ID" value="XM_033725806.1"/>
</dbReference>
<feature type="region of interest" description="Disordered" evidence="1">
    <location>
        <begin position="146"/>
        <end position="192"/>
    </location>
</feature>
<feature type="compositionally biased region" description="Basic and acidic residues" evidence="1">
    <location>
        <begin position="171"/>
        <end position="192"/>
    </location>
</feature>